<comment type="function">
    <text evidence="7">May play the central regulatory role in sporulation. It may be an element of the effector pathway responsible for the activation of sporulation genes in response to nutritional stress. Spo0A may act in concert with spo0H (a sigma factor) to control the expression of some genes that are critical to the sporulation process.</text>
</comment>
<dbReference type="Pfam" id="PF00486">
    <property type="entry name" value="Trans_reg_C"/>
    <property type="match status" value="1"/>
</dbReference>
<dbReference type="Pfam" id="PF00072">
    <property type="entry name" value="Response_reg"/>
    <property type="match status" value="1"/>
</dbReference>
<dbReference type="SMART" id="SM00862">
    <property type="entry name" value="Trans_reg_C"/>
    <property type="match status" value="1"/>
</dbReference>
<evidence type="ECO:0000256" key="2">
    <source>
        <dbReference type="ARBA" id="ARBA00022553"/>
    </source>
</evidence>
<proteinExistence type="predicted"/>
<dbReference type="KEGG" id="byl:A4V09_18110"/>
<dbReference type="SMART" id="SM00448">
    <property type="entry name" value="REC"/>
    <property type="match status" value="1"/>
</dbReference>
<dbReference type="EMBL" id="CP015405">
    <property type="protein sequence ID" value="ANU77488.1"/>
    <property type="molecule type" value="Genomic_DNA"/>
</dbReference>
<dbReference type="Gene3D" id="1.10.10.10">
    <property type="entry name" value="Winged helix-like DNA-binding domain superfamily/Winged helix DNA-binding domain"/>
    <property type="match status" value="1"/>
</dbReference>
<dbReference type="GO" id="GO:0000156">
    <property type="term" value="F:phosphorelay response regulator activity"/>
    <property type="evidence" value="ECO:0007669"/>
    <property type="project" value="TreeGrafter"/>
</dbReference>
<accession>A0A1C7IEN6</accession>
<evidence type="ECO:0000259" key="11">
    <source>
        <dbReference type="PROSITE" id="PS51755"/>
    </source>
</evidence>
<evidence type="ECO:0000313" key="12">
    <source>
        <dbReference type="EMBL" id="ANU77488.1"/>
    </source>
</evidence>
<dbReference type="PROSITE" id="PS50110">
    <property type="entry name" value="RESPONSE_REGULATORY"/>
    <property type="match status" value="1"/>
</dbReference>
<dbReference type="InterPro" id="IPR036388">
    <property type="entry name" value="WH-like_DNA-bd_sf"/>
</dbReference>
<sequence>MAKILIIEDDTNINNMVSEYLSANGYTCTQAFSGSEGSLRFSMEEFDLILLDLMLPGMTGEELIRMFAGKVPVIVLSAKNELDSKVELLTAGANDYICKPFDLKELLVRIQVQLRSLPASKLPDVQTELHYKVWILDSETRKMTAKIDFDTMPASLGGEPLTMTPTEFKILRLLIANTERVMTKTLLLEKVWDSTGNFVDEHAVAVNINRLRKKIESEEHPYIKTLYGMGYQWKGKKTEWKN</sequence>
<dbReference type="OrthoDB" id="1655504at2"/>
<dbReference type="PANTHER" id="PTHR48111">
    <property type="entry name" value="REGULATOR OF RPOS"/>
    <property type="match status" value="1"/>
</dbReference>
<evidence type="ECO:0000256" key="5">
    <source>
        <dbReference type="ARBA" id="ARBA00023125"/>
    </source>
</evidence>
<organism evidence="12 13">
    <name type="scientific">Blautia pseudococcoides</name>
    <dbReference type="NCBI Taxonomy" id="1796616"/>
    <lineage>
        <taxon>Bacteria</taxon>
        <taxon>Bacillati</taxon>
        <taxon>Bacillota</taxon>
        <taxon>Clostridia</taxon>
        <taxon>Lachnospirales</taxon>
        <taxon>Lachnospiraceae</taxon>
        <taxon>Blautia</taxon>
    </lineage>
</organism>
<dbReference type="GO" id="GO:0032993">
    <property type="term" value="C:protein-DNA complex"/>
    <property type="evidence" value="ECO:0007669"/>
    <property type="project" value="TreeGrafter"/>
</dbReference>
<dbReference type="GO" id="GO:0005829">
    <property type="term" value="C:cytosol"/>
    <property type="evidence" value="ECO:0007669"/>
    <property type="project" value="TreeGrafter"/>
</dbReference>
<dbReference type="Gene3D" id="6.10.250.690">
    <property type="match status" value="1"/>
</dbReference>
<protein>
    <recommendedName>
        <fullName evidence="1">Stage 0 sporulation protein A homolog</fullName>
    </recommendedName>
</protein>
<dbReference type="GO" id="GO:0000976">
    <property type="term" value="F:transcription cis-regulatory region binding"/>
    <property type="evidence" value="ECO:0007669"/>
    <property type="project" value="TreeGrafter"/>
</dbReference>
<dbReference type="InterPro" id="IPR001789">
    <property type="entry name" value="Sig_transdc_resp-reg_receiver"/>
</dbReference>
<evidence type="ECO:0000256" key="9">
    <source>
        <dbReference type="PROSITE-ProRule" id="PRU01091"/>
    </source>
</evidence>
<keyword evidence="3" id="KW-0902">Two-component regulatory system</keyword>
<keyword evidence="13" id="KW-1185">Reference proteome</keyword>
<name>A0A1C7IEN6_9FIRM</name>
<evidence type="ECO:0000256" key="7">
    <source>
        <dbReference type="ARBA" id="ARBA00024867"/>
    </source>
</evidence>
<dbReference type="InterPro" id="IPR016032">
    <property type="entry name" value="Sig_transdc_resp-reg_C-effctor"/>
</dbReference>
<feature type="domain" description="Response regulatory" evidence="10">
    <location>
        <begin position="3"/>
        <end position="114"/>
    </location>
</feature>
<dbReference type="STRING" id="1796616.A4V09_18110"/>
<evidence type="ECO:0000256" key="4">
    <source>
        <dbReference type="ARBA" id="ARBA00023015"/>
    </source>
</evidence>
<dbReference type="GO" id="GO:0006355">
    <property type="term" value="P:regulation of DNA-templated transcription"/>
    <property type="evidence" value="ECO:0007669"/>
    <property type="project" value="InterPro"/>
</dbReference>
<dbReference type="PROSITE" id="PS51755">
    <property type="entry name" value="OMPR_PHOB"/>
    <property type="match status" value="1"/>
</dbReference>
<keyword evidence="2 8" id="KW-0597">Phosphoprotein</keyword>
<dbReference type="InterPro" id="IPR011006">
    <property type="entry name" value="CheY-like_superfamily"/>
</dbReference>
<gene>
    <name evidence="12" type="ORF">A4V09_18110</name>
</gene>
<evidence type="ECO:0000256" key="1">
    <source>
        <dbReference type="ARBA" id="ARBA00018672"/>
    </source>
</evidence>
<dbReference type="Gene3D" id="3.40.50.2300">
    <property type="match status" value="1"/>
</dbReference>
<keyword evidence="5 9" id="KW-0238">DNA-binding</keyword>
<dbReference type="Proteomes" id="UP000092574">
    <property type="component" value="Chromosome"/>
</dbReference>
<evidence type="ECO:0000256" key="6">
    <source>
        <dbReference type="ARBA" id="ARBA00023163"/>
    </source>
</evidence>
<feature type="modified residue" description="4-aspartylphosphate" evidence="8">
    <location>
        <position position="52"/>
    </location>
</feature>
<feature type="domain" description="OmpR/PhoB-type" evidence="11">
    <location>
        <begin position="137"/>
        <end position="235"/>
    </location>
</feature>
<reference evidence="12" key="1">
    <citation type="submission" date="2017-04" db="EMBL/GenBank/DDBJ databases">
        <title>Complete Genome Sequences of Twelve Strains of a Stable Defined Moderately Diverse Mouse Microbiota 2 (sDMDMm2).</title>
        <authorList>
            <person name="Uchimura Y."/>
            <person name="Wyss M."/>
            <person name="Brugiroux S."/>
            <person name="Limenitakis J.P."/>
            <person name="Stecher B."/>
            <person name="McCoy K.D."/>
            <person name="Macpherson A.J."/>
        </authorList>
    </citation>
    <scope>NUCLEOTIDE SEQUENCE</scope>
    <source>
        <strain evidence="12">YL58</strain>
    </source>
</reference>
<dbReference type="CDD" id="cd00383">
    <property type="entry name" value="trans_reg_C"/>
    <property type="match status" value="1"/>
</dbReference>
<evidence type="ECO:0000256" key="3">
    <source>
        <dbReference type="ARBA" id="ARBA00023012"/>
    </source>
</evidence>
<dbReference type="InterPro" id="IPR039420">
    <property type="entry name" value="WalR-like"/>
</dbReference>
<evidence type="ECO:0000256" key="8">
    <source>
        <dbReference type="PROSITE-ProRule" id="PRU00169"/>
    </source>
</evidence>
<dbReference type="AlphaFoldDB" id="A0A1C7IEN6"/>
<dbReference type="InterPro" id="IPR001867">
    <property type="entry name" value="OmpR/PhoB-type_DNA-bd"/>
</dbReference>
<evidence type="ECO:0000313" key="13">
    <source>
        <dbReference type="Proteomes" id="UP000092574"/>
    </source>
</evidence>
<dbReference type="RefSeq" id="WP_065543614.1">
    <property type="nucleotide sequence ID" value="NZ_CP015405.2"/>
</dbReference>
<feature type="DNA-binding region" description="OmpR/PhoB-type" evidence="9">
    <location>
        <begin position="137"/>
        <end position="235"/>
    </location>
</feature>
<dbReference type="SUPFAM" id="SSF52172">
    <property type="entry name" value="CheY-like"/>
    <property type="match status" value="1"/>
</dbReference>
<keyword evidence="4" id="KW-0805">Transcription regulation</keyword>
<evidence type="ECO:0000259" key="10">
    <source>
        <dbReference type="PROSITE" id="PS50110"/>
    </source>
</evidence>
<dbReference type="PANTHER" id="PTHR48111:SF40">
    <property type="entry name" value="PHOSPHATE REGULON TRANSCRIPTIONAL REGULATORY PROTEIN PHOB"/>
    <property type="match status" value="1"/>
</dbReference>
<keyword evidence="6" id="KW-0804">Transcription</keyword>
<dbReference type="SUPFAM" id="SSF46894">
    <property type="entry name" value="C-terminal effector domain of the bipartite response regulators"/>
    <property type="match status" value="1"/>
</dbReference>